<reference evidence="14 15" key="1">
    <citation type="submission" date="2024-02" db="EMBL/GenBank/DDBJ databases">
        <title>Bacteria isolated from the canopy kelp, Nereocystis luetkeana.</title>
        <authorList>
            <person name="Pfister C.A."/>
            <person name="Younker I.T."/>
            <person name="Light S.H."/>
        </authorList>
    </citation>
    <scope>NUCLEOTIDE SEQUENCE [LARGE SCALE GENOMIC DNA]</scope>
    <source>
        <strain evidence="14 15">TI.2.07</strain>
    </source>
</reference>
<feature type="domain" description="Multidrug resistance protein MdtA-like barrel-sandwich hybrid" evidence="11">
    <location>
        <begin position="61"/>
        <end position="214"/>
    </location>
</feature>
<dbReference type="InterPro" id="IPR030190">
    <property type="entry name" value="MacA_alpha-hairpin_sf"/>
</dbReference>
<dbReference type="Pfam" id="PF25917">
    <property type="entry name" value="BSH_RND"/>
    <property type="match status" value="1"/>
</dbReference>
<sequence>MNKKIKHLTILILFAVGVGFSIKYYFAENEQNLVFTTDFVKKGNIENVVLTNGVLYPYTLVDVGSQASGQIDNIAVNLGDQVKKGDLIAQIDNLTQKNTLKEAQASLNIINAQYRAKQAQIYEATAEFKRQQSMFKNGVASQSIFDTAQATLTVYSAELEQIEAQKEQALISVDNAKLELGYTTIVAPIDGTVIYISAQQGQTISNNQETPSIVELAQLTTMTIKAEVSEADVIHIKPGQQVYFSILGDAKQKYTAVLRAIEPGPTLLTGDDSQLSIGDSDAIYYNALFDVDNPEQLLRIGMTAQVSIILDSAADVLQVPAQVLIKTPNKQNSYQVPVKVDNKVEYRDVEVGINNSVNAQIISGLEEGDEIIIGQSSANQATTSSRKSGGRQKQVGL</sequence>
<feature type="domain" description="Multidrug resistance protein MdtA-like C-terminal permuted SH3" evidence="13">
    <location>
        <begin position="316"/>
        <end position="374"/>
    </location>
</feature>
<dbReference type="InterPro" id="IPR058627">
    <property type="entry name" value="MdtA-like_C"/>
</dbReference>
<comment type="subcellular location">
    <subcellularLocation>
        <location evidence="1">Cell membrane</location>
    </subcellularLocation>
</comment>
<dbReference type="Proteomes" id="UP001366060">
    <property type="component" value="Unassembled WGS sequence"/>
</dbReference>
<proteinExistence type="inferred from homology"/>
<keyword evidence="6 8" id="KW-0175">Coiled coil</keyword>
<dbReference type="Gene3D" id="6.10.140.1990">
    <property type="match status" value="1"/>
</dbReference>
<feature type="domain" description="Multidrug resistance protein MdtA-like alpha-helical hairpin" evidence="10">
    <location>
        <begin position="110"/>
        <end position="183"/>
    </location>
</feature>
<dbReference type="Pfam" id="PF25876">
    <property type="entry name" value="HH_MFP_RND"/>
    <property type="match status" value="1"/>
</dbReference>
<dbReference type="InterPro" id="IPR006143">
    <property type="entry name" value="RND_pump_MFP"/>
</dbReference>
<evidence type="ECO:0000259" key="10">
    <source>
        <dbReference type="Pfam" id="PF25876"/>
    </source>
</evidence>
<dbReference type="PANTHER" id="PTHR30469:SF33">
    <property type="entry name" value="SLR1207 PROTEIN"/>
    <property type="match status" value="1"/>
</dbReference>
<keyword evidence="4" id="KW-1003">Cell membrane</keyword>
<name>A0ABU9H768_9GAMM</name>
<evidence type="ECO:0000256" key="6">
    <source>
        <dbReference type="ARBA" id="ARBA00023054"/>
    </source>
</evidence>
<evidence type="ECO:0000259" key="11">
    <source>
        <dbReference type="Pfam" id="PF25917"/>
    </source>
</evidence>
<evidence type="ECO:0000259" key="12">
    <source>
        <dbReference type="Pfam" id="PF25944"/>
    </source>
</evidence>
<evidence type="ECO:0000259" key="13">
    <source>
        <dbReference type="Pfam" id="PF25967"/>
    </source>
</evidence>
<accession>A0ABU9H768</accession>
<dbReference type="Gene3D" id="2.40.30.170">
    <property type="match status" value="1"/>
</dbReference>
<comment type="caution">
    <text evidence="14">The sequence shown here is derived from an EMBL/GenBank/DDBJ whole genome shotgun (WGS) entry which is preliminary data.</text>
</comment>
<dbReference type="InterPro" id="IPR058626">
    <property type="entry name" value="MdtA-like_b-barrel"/>
</dbReference>
<dbReference type="Gene3D" id="2.40.50.100">
    <property type="match status" value="1"/>
</dbReference>
<keyword evidence="7" id="KW-0472">Membrane</keyword>
<evidence type="ECO:0000256" key="7">
    <source>
        <dbReference type="ARBA" id="ARBA00023136"/>
    </source>
</evidence>
<evidence type="ECO:0000256" key="1">
    <source>
        <dbReference type="ARBA" id="ARBA00004236"/>
    </source>
</evidence>
<dbReference type="PANTHER" id="PTHR30469">
    <property type="entry name" value="MULTIDRUG RESISTANCE PROTEIN MDTA"/>
    <property type="match status" value="1"/>
</dbReference>
<dbReference type="Gene3D" id="2.40.420.20">
    <property type="match status" value="1"/>
</dbReference>
<comment type="similarity">
    <text evidence="2">Belongs to the membrane fusion protein (MFP) (TC 8.A.1) family.</text>
</comment>
<keyword evidence="5" id="KW-0997">Cell inner membrane</keyword>
<feature type="compositionally biased region" description="Polar residues" evidence="9">
    <location>
        <begin position="376"/>
        <end position="387"/>
    </location>
</feature>
<organism evidence="14 15">
    <name type="scientific">Psychromonas arctica</name>
    <dbReference type="NCBI Taxonomy" id="168275"/>
    <lineage>
        <taxon>Bacteria</taxon>
        <taxon>Pseudomonadati</taxon>
        <taxon>Pseudomonadota</taxon>
        <taxon>Gammaproteobacteria</taxon>
        <taxon>Alteromonadales</taxon>
        <taxon>Psychromonadaceae</taxon>
        <taxon>Psychromonas</taxon>
    </lineage>
</organism>
<dbReference type="EMBL" id="JBAKBA010000001">
    <property type="protein sequence ID" value="MEL0657723.1"/>
    <property type="molecule type" value="Genomic_DNA"/>
</dbReference>
<feature type="domain" description="Multidrug resistance protein MdtA-like beta-barrel" evidence="12">
    <location>
        <begin position="221"/>
        <end position="311"/>
    </location>
</feature>
<evidence type="ECO:0000256" key="3">
    <source>
        <dbReference type="ARBA" id="ARBA00022448"/>
    </source>
</evidence>
<feature type="coiled-coil region" evidence="8">
    <location>
        <begin position="145"/>
        <end position="179"/>
    </location>
</feature>
<dbReference type="SUPFAM" id="SSF111369">
    <property type="entry name" value="HlyD-like secretion proteins"/>
    <property type="match status" value="1"/>
</dbReference>
<evidence type="ECO:0000313" key="15">
    <source>
        <dbReference type="Proteomes" id="UP001366060"/>
    </source>
</evidence>
<dbReference type="Pfam" id="PF25967">
    <property type="entry name" value="RND-MFP_C"/>
    <property type="match status" value="1"/>
</dbReference>
<gene>
    <name evidence="14" type="ORF">V6255_01120</name>
</gene>
<evidence type="ECO:0000256" key="9">
    <source>
        <dbReference type="SAM" id="MobiDB-lite"/>
    </source>
</evidence>
<dbReference type="InterPro" id="IPR058624">
    <property type="entry name" value="MdtA-like_HH"/>
</dbReference>
<evidence type="ECO:0000256" key="8">
    <source>
        <dbReference type="SAM" id="Coils"/>
    </source>
</evidence>
<dbReference type="RefSeq" id="WP_341626484.1">
    <property type="nucleotide sequence ID" value="NZ_JBAKBA010000001.1"/>
</dbReference>
<keyword evidence="3" id="KW-0813">Transport</keyword>
<dbReference type="NCBIfam" id="TIGR01730">
    <property type="entry name" value="RND_mfp"/>
    <property type="match status" value="1"/>
</dbReference>
<keyword evidence="15" id="KW-1185">Reference proteome</keyword>
<dbReference type="InterPro" id="IPR058625">
    <property type="entry name" value="MdtA-like_BSH"/>
</dbReference>
<evidence type="ECO:0000256" key="4">
    <source>
        <dbReference type="ARBA" id="ARBA00022475"/>
    </source>
</evidence>
<evidence type="ECO:0000313" key="14">
    <source>
        <dbReference type="EMBL" id="MEL0657723.1"/>
    </source>
</evidence>
<evidence type="ECO:0000256" key="5">
    <source>
        <dbReference type="ARBA" id="ARBA00022519"/>
    </source>
</evidence>
<dbReference type="Pfam" id="PF25944">
    <property type="entry name" value="Beta-barrel_RND"/>
    <property type="match status" value="1"/>
</dbReference>
<evidence type="ECO:0000256" key="2">
    <source>
        <dbReference type="ARBA" id="ARBA00009477"/>
    </source>
</evidence>
<protein>
    <submittedName>
        <fullName evidence="14">Efflux RND transporter periplasmic adaptor subunit</fullName>
    </submittedName>
</protein>
<feature type="region of interest" description="Disordered" evidence="9">
    <location>
        <begin position="376"/>
        <end position="397"/>
    </location>
</feature>